<organism evidence="2 3">
    <name type="scientific">Eumeta variegata</name>
    <name type="common">Bagworm moth</name>
    <name type="synonym">Eumeta japonica</name>
    <dbReference type="NCBI Taxonomy" id="151549"/>
    <lineage>
        <taxon>Eukaryota</taxon>
        <taxon>Metazoa</taxon>
        <taxon>Ecdysozoa</taxon>
        <taxon>Arthropoda</taxon>
        <taxon>Hexapoda</taxon>
        <taxon>Insecta</taxon>
        <taxon>Pterygota</taxon>
        <taxon>Neoptera</taxon>
        <taxon>Endopterygota</taxon>
        <taxon>Lepidoptera</taxon>
        <taxon>Glossata</taxon>
        <taxon>Ditrysia</taxon>
        <taxon>Tineoidea</taxon>
        <taxon>Psychidae</taxon>
        <taxon>Oiketicinae</taxon>
        <taxon>Eumeta</taxon>
    </lineage>
</organism>
<evidence type="ECO:0000313" key="2">
    <source>
        <dbReference type="EMBL" id="GBP94401.1"/>
    </source>
</evidence>
<comment type="caution">
    <text evidence="2">The sequence shown here is derived from an EMBL/GenBank/DDBJ whole genome shotgun (WGS) entry which is preliminary data.</text>
</comment>
<keyword evidence="3" id="KW-1185">Reference proteome</keyword>
<protein>
    <submittedName>
        <fullName evidence="2">Uncharacterized protein</fullName>
    </submittedName>
</protein>
<proteinExistence type="predicted"/>
<feature type="region of interest" description="Disordered" evidence="1">
    <location>
        <begin position="1"/>
        <end position="23"/>
    </location>
</feature>
<evidence type="ECO:0000256" key="1">
    <source>
        <dbReference type="SAM" id="MobiDB-lite"/>
    </source>
</evidence>
<evidence type="ECO:0000313" key="3">
    <source>
        <dbReference type="Proteomes" id="UP000299102"/>
    </source>
</evidence>
<sequence length="170" mass="18034">MYYRRVGRATGAPRGPPAGAGGRPGAAVHDTAYLCFYPIALVVLGSPLLSGDQRGYAITSPSRRKTVQVRLRITAIAACGGRLADTLRKEINLVLQKKPADNKEQNVAVKQCSPTSCHISQWSVPSVKSSPRAPNHLRWCSLSGDGGGGATRADPVVIFGAPVHHVTIEQ</sequence>
<dbReference type="Proteomes" id="UP000299102">
    <property type="component" value="Unassembled WGS sequence"/>
</dbReference>
<name>A0A4C2A008_EUMVA</name>
<reference evidence="2 3" key="1">
    <citation type="journal article" date="2019" name="Commun. Biol.">
        <title>The bagworm genome reveals a unique fibroin gene that provides high tensile strength.</title>
        <authorList>
            <person name="Kono N."/>
            <person name="Nakamura H."/>
            <person name="Ohtoshi R."/>
            <person name="Tomita M."/>
            <person name="Numata K."/>
            <person name="Arakawa K."/>
        </authorList>
    </citation>
    <scope>NUCLEOTIDE SEQUENCE [LARGE SCALE GENOMIC DNA]</scope>
</reference>
<dbReference type="AlphaFoldDB" id="A0A4C2A008"/>
<dbReference type="EMBL" id="BGZK01002500">
    <property type="protein sequence ID" value="GBP94401.1"/>
    <property type="molecule type" value="Genomic_DNA"/>
</dbReference>
<accession>A0A4C2A008</accession>
<gene>
    <name evidence="2" type="ORF">EVAR_96648_1</name>
</gene>